<dbReference type="RefSeq" id="WP_420828083.1">
    <property type="nucleotide sequence ID" value="NZ_AP023086.1"/>
</dbReference>
<dbReference type="AlphaFoldDB" id="A0AAN1WFF6"/>
<dbReference type="PANTHER" id="PTHR33525">
    <property type="match status" value="1"/>
</dbReference>
<dbReference type="EMBL" id="AP023086">
    <property type="protein sequence ID" value="BCD96606.1"/>
    <property type="molecule type" value="Genomic_DNA"/>
</dbReference>
<evidence type="ECO:0000313" key="3">
    <source>
        <dbReference type="Proteomes" id="UP001320119"/>
    </source>
</evidence>
<sequence length="284" mass="30859">MSTAASMSPISQKVYKAICDAIAADKLILPTMPEMAIKVRDAADDPEVDIKKLSGIIGHDAALTARIIKVANSALYRGSQDIQDLNMALMRLGLATTSSLAIGLAMEQMFQATTDMVDKRLRDVWTISSETAGMCTMICKFQTKLRPDMAALAGLTHKIGILPILQFAEHYPALLRDGMTLDSIIQEIHSLLGARILTEWDFPPEICNVPLSHVDFTRAADKADYSDIVTVAMLQSLAASAQRFGDLDYSTVTAFDRLGLDFDIESAIAEGVDDDMAAAMKLLN</sequence>
<feature type="domain" description="HDOD" evidence="1">
    <location>
        <begin position="29"/>
        <end position="216"/>
    </location>
</feature>
<dbReference type="Gene3D" id="1.10.3210.10">
    <property type="entry name" value="Hypothetical protein af1432"/>
    <property type="match status" value="1"/>
</dbReference>
<dbReference type="InterPro" id="IPR013976">
    <property type="entry name" value="HDOD"/>
</dbReference>
<keyword evidence="3" id="KW-1185">Reference proteome</keyword>
<protein>
    <recommendedName>
        <fullName evidence="1">HDOD domain-containing protein</fullName>
    </recommendedName>
</protein>
<dbReference type="KEGG" id="marq:MARGE09_P0806"/>
<reference evidence="2 3" key="1">
    <citation type="journal article" date="2022" name="IScience">
        <title>An ultrasensitive nanofiber-based assay for enzymatic hydrolysis and deep-sea microbial degradation of cellulose.</title>
        <authorList>
            <person name="Tsudome M."/>
            <person name="Tachioka M."/>
            <person name="Miyazaki M."/>
            <person name="Uchimura K."/>
            <person name="Tsuda M."/>
            <person name="Takaki Y."/>
            <person name="Deguchi S."/>
        </authorList>
    </citation>
    <scope>NUCLEOTIDE SEQUENCE [LARGE SCALE GENOMIC DNA]</scope>
    <source>
        <strain evidence="2 3">GE09</strain>
    </source>
</reference>
<proteinExistence type="predicted"/>
<dbReference type="PROSITE" id="PS51833">
    <property type="entry name" value="HDOD"/>
    <property type="match status" value="1"/>
</dbReference>
<dbReference type="Proteomes" id="UP001320119">
    <property type="component" value="Chromosome"/>
</dbReference>
<gene>
    <name evidence="2" type="ORF">MARGE09_P0806</name>
</gene>
<evidence type="ECO:0000259" key="1">
    <source>
        <dbReference type="PROSITE" id="PS51833"/>
    </source>
</evidence>
<dbReference type="SUPFAM" id="SSF109604">
    <property type="entry name" value="HD-domain/PDEase-like"/>
    <property type="match status" value="1"/>
</dbReference>
<name>A0AAN1WFF6_9GAMM</name>
<accession>A0AAN1WFF6</accession>
<dbReference type="PANTHER" id="PTHR33525:SF3">
    <property type="entry name" value="RIBONUCLEASE Y"/>
    <property type="match status" value="1"/>
</dbReference>
<evidence type="ECO:0000313" key="2">
    <source>
        <dbReference type="EMBL" id="BCD96606.1"/>
    </source>
</evidence>
<dbReference type="InterPro" id="IPR052340">
    <property type="entry name" value="RNase_Y/CdgJ"/>
</dbReference>
<organism evidence="2 3">
    <name type="scientific">Marinagarivorans cellulosilyticus</name>
    <dbReference type="NCBI Taxonomy" id="2721545"/>
    <lineage>
        <taxon>Bacteria</taxon>
        <taxon>Pseudomonadati</taxon>
        <taxon>Pseudomonadota</taxon>
        <taxon>Gammaproteobacteria</taxon>
        <taxon>Cellvibrionales</taxon>
        <taxon>Cellvibrionaceae</taxon>
        <taxon>Marinagarivorans</taxon>
    </lineage>
</organism>
<dbReference type="Pfam" id="PF08668">
    <property type="entry name" value="HDOD"/>
    <property type="match status" value="1"/>
</dbReference>